<accession>A0A940PD31</accession>
<evidence type="ECO:0000259" key="2">
    <source>
        <dbReference type="SMART" id="SM00635"/>
    </source>
</evidence>
<dbReference type="Proteomes" id="UP000674938">
    <property type="component" value="Unassembled WGS sequence"/>
</dbReference>
<sequence>MNKNVRGLCILGICMVFFMCFAKVEASDEVIEINSANTISSEEVFSETRKNSVNGDSTDMILKTNEEKELLGKIVDFSKIENLIILSINKERQEKNLAPLFVNEELDKAATIRSAEELKYIVETGNYLPGHMRPDGSSWQTVFNEINYQFALAGELRHAMMSSDIGSTEAWASAIFNSWKNSTGHHTIYMDPTLKELAISVDGVECDYQSSMGPIRVVRVISTALLAKPKNYVEGASLTINSDRTTIPLNGSTQLQAIITPNNATFKDIVWASSDEKIAKVDKNGVMYGVAEGSVVITAEHVSSRAKDQMSLEIRKVNNNSFQNSQNMTVNNWVDYSDQSYLHYYKFTPEKTGKYYSLADQGIKVPLMNVYNEDRSILISSVSEVALEKGKTYYITIRGGESYAKKVIISDFNAGKINLESSFLKLGESKELNFKTSLGEVIVNAPITWTKRDTYQTALEPGKITGTKRGTTTITAKLGQLELDSRQILVHGENEPADFDLAHELTVNNWVDYSDQSYLHYYKFTPEKTGKYYSLADQGIKVPLMNVYNEDRSILISSVSEVMLEKGKTYYITIRGGESYAKKVIVSDFNAGKINLESSFLKLGESKELNFKTSLGEIIINAPITWTKRDTYQTTLEPGKITGTKRGTTTITAKLGQLELDSRQILVHGENEPADFDLAHELTVNNWVDYSDQSYLHYYKFTPEKTGKYYSLADQGIKVPLMNVYNEDRSILISSVSEVALEKGKTYYITIRGGESYAKKVIISDFNAGKINLESSFLKLGESKELNFKTSLGEIIVNAPITWKKRDTYQTVLEPGKIIGTKQGTTTLTASLGQLTLDSLEISVLSEK</sequence>
<feature type="domain" description="BIG2" evidence="2">
    <location>
        <begin position="234"/>
        <end position="313"/>
    </location>
</feature>
<dbReference type="InterPro" id="IPR035940">
    <property type="entry name" value="CAP_sf"/>
</dbReference>
<keyword evidence="1" id="KW-0732">Signal</keyword>
<dbReference type="Gene3D" id="2.60.40.1080">
    <property type="match status" value="3"/>
</dbReference>
<dbReference type="CDD" id="cd05379">
    <property type="entry name" value="CAP_bacterial"/>
    <property type="match status" value="1"/>
</dbReference>
<dbReference type="Gene3D" id="3.40.33.10">
    <property type="entry name" value="CAP"/>
    <property type="match status" value="1"/>
</dbReference>
<dbReference type="Pfam" id="PF00188">
    <property type="entry name" value="CAP"/>
    <property type="match status" value="1"/>
</dbReference>
<feature type="chain" id="PRO_5039701070" evidence="1">
    <location>
        <begin position="23"/>
        <end position="848"/>
    </location>
</feature>
<dbReference type="Pfam" id="PF02368">
    <property type="entry name" value="Big_2"/>
    <property type="match status" value="1"/>
</dbReference>
<feature type="signal peptide" evidence="1">
    <location>
        <begin position="1"/>
        <end position="22"/>
    </location>
</feature>
<dbReference type="RefSeq" id="WP_209529454.1">
    <property type="nucleotide sequence ID" value="NZ_JAEEGA010000010.1"/>
</dbReference>
<reference evidence="3" key="1">
    <citation type="submission" date="2020-12" db="EMBL/GenBank/DDBJ databases">
        <title>Vagococcus allomyrinae sp. nov. and Enterococcus lavae sp. nov., isolated from the larvae of Allomyrina dichotoma.</title>
        <authorList>
            <person name="Lee S.D."/>
        </authorList>
    </citation>
    <scope>NUCLEOTIDE SEQUENCE</scope>
    <source>
        <strain evidence="3">BWB3-3</strain>
    </source>
</reference>
<proteinExistence type="predicted"/>
<evidence type="ECO:0000313" key="3">
    <source>
        <dbReference type="EMBL" id="MBP1042347.1"/>
    </source>
</evidence>
<dbReference type="SMART" id="SM00635">
    <property type="entry name" value="BID_2"/>
    <property type="match status" value="3"/>
</dbReference>
<dbReference type="EMBL" id="JAEEGA010000010">
    <property type="protein sequence ID" value="MBP1042347.1"/>
    <property type="molecule type" value="Genomic_DNA"/>
</dbReference>
<feature type="domain" description="BIG2" evidence="2">
    <location>
        <begin position="411"/>
        <end position="488"/>
    </location>
</feature>
<protein>
    <submittedName>
        <fullName evidence="3">Ig-like domain-containing protein</fullName>
    </submittedName>
</protein>
<dbReference type="InterPro" id="IPR014044">
    <property type="entry name" value="CAP_dom"/>
</dbReference>
<dbReference type="InterPro" id="IPR003343">
    <property type="entry name" value="Big_2"/>
</dbReference>
<name>A0A940PD31_9ENTE</name>
<dbReference type="InterPro" id="IPR008964">
    <property type="entry name" value="Invasin/intimin_cell_adhesion"/>
</dbReference>
<feature type="domain" description="BIG2" evidence="2">
    <location>
        <begin position="588"/>
        <end position="665"/>
    </location>
</feature>
<comment type="caution">
    <text evidence="3">The sequence shown here is derived from an EMBL/GenBank/DDBJ whole genome shotgun (WGS) entry which is preliminary data.</text>
</comment>
<gene>
    <name evidence="3" type="ORF">I6N95_15105</name>
</gene>
<evidence type="ECO:0000256" key="1">
    <source>
        <dbReference type="SAM" id="SignalP"/>
    </source>
</evidence>
<evidence type="ECO:0000313" key="4">
    <source>
        <dbReference type="Proteomes" id="UP000674938"/>
    </source>
</evidence>
<dbReference type="AlphaFoldDB" id="A0A940PD31"/>
<dbReference type="SUPFAM" id="SSF49373">
    <property type="entry name" value="Invasin/intimin cell-adhesion fragments"/>
    <property type="match status" value="1"/>
</dbReference>
<organism evidence="3 4">
    <name type="scientific">Vagococcus allomyrinae</name>
    <dbReference type="NCBI Taxonomy" id="2794353"/>
    <lineage>
        <taxon>Bacteria</taxon>
        <taxon>Bacillati</taxon>
        <taxon>Bacillota</taxon>
        <taxon>Bacilli</taxon>
        <taxon>Lactobacillales</taxon>
        <taxon>Enterococcaceae</taxon>
        <taxon>Vagococcus</taxon>
    </lineage>
</organism>
<keyword evidence="4" id="KW-1185">Reference proteome</keyword>